<dbReference type="AlphaFoldDB" id="A0A8T9C332"/>
<dbReference type="GO" id="GO:0016603">
    <property type="term" value="F:glutaminyl-peptide cyclotransferase activity"/>
    <property type="evidence" value="ECO:0007669"/>
    <property type="project" value="TreeGrafter"/>
</dbReference>
<dbReference type="GO" id="GO:0006508">
    <property type="term" value="P:proteolysis"/>
    <property type="evidence" value="ECO:0007669"/>
    <property type="project" value="UniProtKB-KW"/>
</dbReference>
<organism evidence="5 6">
    <name type="scientific">Lachnellula suecica</name>
    <dbReference type="NCBI Taxonomy" id="602035"/>
    <lineage>
        <taxon>Eukaryota</taxon>
        <taxon>Fungi</taxon>
        <taxon>Dikarya</taxon>
        <taxon>Ascomycota</taxon>
        <taxon>Pezizomycotina</taxon>
        <taxon>Leotiomycetes</taxon>
        <taxon>Helotiales</taxon>
        <taxon>Lachnaceae</taxon>
        <taxon>Lachnellula</taxon>
    </lineage>
</organism>
<comment type="similarity">
    <text evidence="3">Belongs to the peptidase M28 family.</text>
</comment>
<dbReference type="Gene3D" id="3.40.630.10">
    <property type="entry name" value="Zn peptidases"/>
    <property type="match status" value="1"/>
</dbReference>
<proteinExistence type="inferred from homology"/>
<dbReference type="Pfam" id="PF04389">
    <property type="entry name" value="Peptidase_M28"/>
    <property type="match status" value="1"/>
</dbReference>
<reference evidence="5 6" key="1">
    <citation type="submission" date="2018-05" db="EMBL/GenBank/DDBJ databases">
        <title>Genome sequencing and assembly of the regulated plant pathogen Lachnellula willkommii and related sister species for the development of diagnostic species identification markers.</title>
        <authorList>
            <person name="Giroux E."/>
            <person name="Bilodeau G."/>
        </authorList>
    </citation>
    <scope>NUCLEOTIDE SEQUENCE [LARGE SCALE GENOMIC DNA]</scope>
    <source>
        <strain evidence="5 6">CBS 268.59</strain>
    </source>
</reference>
<name>A0A8T9C332_9HELO</name>
<dbReference type="InterPro" id="IPR040234">
    <property type="entry name" value="QC/QCL"/>
</dbReference>
<keyword evidence="3" id="KW-0645">Protease</keyword>
<feature type="signal peptide" evidence="3">
    <location>
        <begin position="1"/>
        <end position="26"/>
    </location>
</feature>
<keyword evidence="1" id="KW-0808">Transferase</keyword>
<comment type="caution">
    <text evidence="5">The sequence shown here is derived from an EMBL/GenBank/DDBJ whole genome shotgun (WGS) entry which is preliminary data.</text>
</comment>
<dbReference type="InterPro" id="IPR007484">
    <property type="entry name" value="Peptidase_M28"/>
</dbReference>
<keyword evidence="6" id="KW-1185">Reference proteome</keyword>
<evidence type="ECO:0000259" key="4">
    <source>
        <dbReference type="Pfam" id="PF04389"/>
    </source>
</evidence>
<keyword evidence="3" id="KW-0378">Hydrolase</keyword>
<dbReference type="EC" id="3.4.-.-" evidence="3"/>
<evidence type="ECO:0000256" key="3">
    <source>
        <dbReference type="RuleBase" id="RU361240"/>
    </source>
</evidence>
<dbReference type="OrthoDB" id="3907302at2759"/>
<sequence>MKFCPLLSSSATLLTLHNLFLVTAYTALNDDFLHAIPSAASDFDPTNGSLLAPLLTPRVPGTENHTAAQHHFVNFFSTQLPKWTLEWYNSTSTSDANTPIENLVFKREPPWTVPGQANWLTLAAHYDSKEGSVGASDGAVPCAVLMHVARSIDKYMTQMHDEMDALGEGGTVEMDMAVQIIFLDGKESAGGSKPALYGSRALSETWENATNPVGSKYPNSLSQISMFVLLGFLGSVNPIIPSYFLTTHWVYRNMEALEGRLRKLGLLETQPPFAYFHQTNEIMATTEEPDDHVPFEERGVPFLNILPSPLPKNRDTNEDDGGHLDLPTVKDWAKIMTGLALEWFDMMEVWPE</sequence>
<keyword evidence="3" id="KW-0732">Signal</keyword>
<protein>
    <recommendedName>
        <fullName evidence="3">Peptide hydrolase</fullName>
        <ecNumber evidence="3">3.4.-.-</ecNumber>
    </recommendedName>
</protein>
<accession>A0A8T9C332</accession>
<evidence type="ECO:0000313" key="6">
    <source>
        <dbReference type="Proteomes" id="UP000469558"/>
    </source>
</evidence>
<feature type="domain" description="Peptidase M28" evidence="4">
    <location>
        <begin position="116"/>
        <end position="337"/>
    </location>
</feature>
<dbReference type="SUPFAM" id="SSF53187">
    <property type="entry name" value="Zn-dependent exopeptidases"/>
    <property type="match status" value="1"/>
</dbReference>
<dbReference type="Proteomes" id="UP000469558">
    <property type="component" value="Unassembled WGS sequence"/>
</dbReference>
<dbReference type="GO" id="GO:0008233">
    <property type="term" value="F:peptidase activity"/>
    <property type="evidence" value="ECO:0007669"/>
    <property type="project" value="UniProtKB-KW"/>
</dbReference>
<evidence type="ECO:0000256" key="2">
    <source>
        <dbReference type="ARBA" id="ARBA00023315"/>
    </source>
</evidence>
<dbReference type="PANTHER" id="PTHR12283">
    <property type="entry name" value="GLUTAMINYL-PEPTIDE CYCLOTRANSFERASE"/>
    <property type="match status" value="1"/>
</dbReference>
<evidence type="ECO:0000256" key="1">
    <source>
        <dbReference type="ARBA" id="ARBA00022679"/>
    </source>
</evidence>
<gene>
    <name evidence="5" type="primary">QPCT_0</name>
    <name evidence="5" type="ORF">LSUE1_G006392</name>
</gene>
<keyword evidence="2" id="KW-0012">Acyltransferase</keyword>
<evidence type="ECO:0000313" key="5">
    <source>
        <dbReference type="EMBL" id="TVY75765.1"/>
    </source>
</evidence>
<dbReference type="EMBL" id="QGMK01000955">
    <property type="protein sequence ID" value="TVY75765.1"/>
    <property type="molecule type" value="Genomic_DNA"/>
</dbReference>
<feature type="chain" id="PRO_5035967158" description="Peptide hydrolase" evidence="3">
    <location>
        <begin position="27"/>
        <end position="352"/>
    </location>
</feature>
<keyword evidence="3" id="KW-0479">Metal-binding</keyword>
<dbReference type="GO" id="GO:0008270">
    <property type="term" value="F:zinc ion binding"/>
    <property type="evidence" value="ECO:0007669"/>
    <property type="project" value="TreeGrafter"/>
</dbReference>
<dbReference type="PANTHER" id="PTHR12283:SF2">
    <property type="entry name" value="PEPTIDE HYDROLASE"/>
    <property type="match status" value="1"/>
</dbReference>
<keyword evidence="3" id="KW-0862">Zinc</keyword>